<proteinExistence type="predicted"/>
<evidence type="ECO:0000313" key="1">
    <source>
        <dbReference type="EMBL" id="ADI22604.1"/>
    </source>
</evidence>
<accession>E7C580</accession>
<evidence type="ECO:0008006" key="2">
    <source>
        <dbReference type="Google" id="ProtNLM"/>
    </source>
</evidence>
<dbReference type="AlphaFoldDB" id="E7C580"/>
<name>E7C580_9BACT</name>
<sequence>MGLLLGISIPAFRKIMNKAPLEQGISDVESLCRQARAEAIVRQQAMDVLFNEFEEIVALTTAARVINAPDPFTGLMIKTTEETQLIDRVFLPVDSVDLQIIEPKADKFTLDEIRIRFYPNGTSETLELRVVGAGEAYRLTLDPVTGRTAVINAPVTGRTAVQ</sequence>
<reference evidence="1" key="1">
    <citation type="submission" date="2010-01" db="EMBL/GenBank/DDBJ databases">
        <title>Genome fragments of uncultured bacteria from the North Pacific subtropical Gyre.</title>
        <authorList>
            <person name="Pham V.D."/>
            <person name="Delong E.F."/>
        </authorList>
    </citation>
    <scope>NUCLEOTIDE SEQUENCE</scope>
</reference>
<protein>
    <recommendedName>
        <fullName evidence="2">General secretion pathway GspH domain-containing protein</fullName>
    </recommendedName>
</protein>
<organism evidence="1">
    <name type="scientific">uncultured verrucomicrobium HF0500_16O23</name>
    <dbReference type="NCBI Taxonomy" id="723598"/>
    <lineage>
        <taxon>Bacteria</taxon>
        <taxon>Pseudomonadati</taxon>
        <taxon>Verrucomicrobiota</taxon>
        <taxon>environmental samples</taxon>
    </lineage>
</organism>
<dbReference type="EMBL" id="GU567991">
    <property type="protein sequence ID" value="ADI22604.1"/>
    <property type="molecule type" value="Genomic_DNA"/>
</dbReference>